<evidence type="ECO:0000256" key="13">
    <source>
        <dbReference type="ARBA" id="ARBA00022801"/>
    </source>
</evidence>
<dbReference type="GO" id="GO:0006302">
    <property type="term" value="P:double-strand break repair"/>
    <property type="evidence" value="ECO:0007669"/>
    <property type="project" value="UniProtKB-ARBA"/>
</dbReference>
<proteinExistence type="inferred from homology"/>
<feature type="region of interest" description="Disordered" evidence="23">
    <location>
        <begin position="273"/>
        <end position="296"/>
    </location>
</feature>
<evidence type="ECO:0000256" key="12">
    <source>
        <dbReference type="ARBA" id="ARBA00022763"/>
    </source>
</evidence>
<feature type="compositionally biased region" description="Basic residues" evidence="23">
    <location>
        <begin position="1290"/>
        <end position="1299"/>
    </location>
</feature>
<dbReference type="Gene3D" id="3.90.320.10">
    <property type="match status" value="1"/>
</dbReference>
<feature type="domain" description="DNA2/NAM7 helicase-like C-terminal" evidence="26">
    <location>
        <begin position="1435"/>
        <end position="1654"/>
    </location>
</feature>
<feature type="compositionally biased region" description="Low complexity" evidence="23">
    <location>
        <begin position="1693"/>
        <end position="1706"/>
    </location>
</feature>
<dbReference type="GO" id="GO:0017108">
    <property type="term" value="F:5'-flap endonuclease activity"/>
    <property type="evidence" value="ECO:0007669"/>
    <property type="project" value="TreeGrafter"/>
</dbReference>
<dbReference type="GO" id="GO:0051539">
    <property type="term" value="F:4 iron, 4 sulfur cluster binding"/>
    <property type="evidence" value="ECO:0007669"/>
    <property type="project" value="UniProtKB-KW"/>
</dbReference>
<accession>A0AAN6H525</accession>
<keyword evidence="7" id="KW-0235">DNA replication</keyword>
<feature type="compositionally biased region" description="Polar residues" evidence="23">
    <location>
        <begin position="1730"/>
        <end position="1740"/>
    </location>
</feature>
<gene>
    <name evidence="27" type="primary">dna2_2</name>
    <name evidence="27" type="ORF">LTR91_023134</name>
</gene>
<evidence type="ECO:0000256" key="16">
    <source>
        <dbReference type="ARBA" id="ARBA00023004"/>
    </source>
</evidence>
<evidence type="ECO:0000256" key="3">
    <source>
        <dbReference type="ARBA" id="ARBA00007913"/>
    </source>
</evidence>
<dbReference type="FunFam" id="3.40.50.300:FF:000721">
    <property type="entry name" value="DNA replication ATP-dependent helicase/nuclease DNA2"/>
    <property type="match status" value="1"/>
</dbReference>
<dbReference type="PANTHER" id="PTHR10887:SF433">
    <property type="entry name" value="DNA REPLICATION ATP-DEPENDENT HELICASE_NUCLEASE DNA2"/>
    <property type="match status" value="1"/>
</dbReference>
<evidence type="ECO:0000256" key="2">
    <source>
        <dbReference type="ARBA" id="ARBA00004123"/>
    </source>
</evidence>
<evidence type="ECO:0000259" key="24">
    <source>
        <dbReference type="Pfam" id="PF08696"/>
    </source>
</evidence>
<reference evidence="27" key="1">
    <citation type="submission" date="2023-06" db="EMBL/GenBank/DDBJ databases">
        <title>Black Yeasts Isolated from many extreme environments.</title>
        <authorList>
            <person name="Coleine C."/>
            <person name="Stajich J.E."/>
            <person name="Selbmann L."/>
        </authorList>
    </citation>
    <scope>NUCLEOTIDE SEQUENCE</scope>
    <source>
        <strain evidence="27">CCFEE 5200</strain>
    </source>
</reference>
<protein>
    <recommendedName>
        <fullName evidence="5">DNA replication ATP-dependent helicase/nuclease DNA2</fullName>
        <ecNumber evidence="4">3.6.4.12</ecNumber>
    </recommendedName>
</protein>
<keyword evidence="13 27" id="KW-0378">Hydrolase</keyword>
<keyword evidence="12" id="KW-0227">DNA damage</keyword>
<feature type="compositionally biased region" description="Low complexity" evidence="23">
    <location>
        <begin position="192"/>
        <end position="202"/>
    </location>
</feature>
<keyword evidence="15" id="KW-0067">ATP-binding</keyword>
<dbReference type="Pfam" id="PF08696">
    <property type="entry name" value="Dna2"/>
    <property type="match status" value="1"/>
</dbReference>
<dbReference type="GO" id="GO:0003677">
    <property type="term" value="F:DNA binding"/>
    <property type="evidence" value="ECO:0007669"/>
    <property type="project" value="UniProtKB-KW"/>
</dbReference>
<feature type="compositionally biased region" description="Polar residues" evidence="23">
    <location>
        <begin position="588"/>
        <end position="598"/>
    </location>
</feature>
<evidence type="ECO:0000256" key="21">
    <source>
        <dbReference type="ARBA" id="ARBA00023268"/>
    </source>
</evidence>
<keyword evidence="10" id="KW-0547">Nucleotide-binding</keyword>
<keyword evidence="19" id="KW-0234">DNA repair</keyword>
<dbReference type="SUPFAM" id="SSF52540">
    <property type="entry name" value="P-loop containing nucleoside triphosphate hydrolases"/>
    <property type="match status" value="1"/>
</dbReference>
<dbReference type="GO" id="GO:0006273">
    <property type="term" value="P:lagging strand elongation"/>
    <property type="evidence" value="ECO:0007669"/>
    <property type="project" value="UniProtKB-ARBA"/>
</dbReference>
<dbReference type="GO" id="GO:0035861">
    <property type="term" value="C:site of double-strand break"/>
    <property type="evidence" value="ECO:0007669"/>
    <property type="project" value="UniProtKB-ARBA"/>
</dbReference>
<feature type="region of interest" description="Disordered" evidence="23">
    <location>
        <begin position="153"/>
        <end position="205"/>
    </location>
</feature>
<evidence type="ECO:0000256" key="19">
    <source>
        <dbReference type="ARBA" id="ARBA00023204"/>
    </source>
</evidence>
<evidence type="ECO:0000256" key="15">
    <source>
        <dbReference type="ARBA" id="ARBA00022840"/>
    </source>
</evidence>
<feature type="compositionally biased region" description="Basic residues" evidence="23">
    <location>
        <begin position="1272"/>
        <end position="1283"/>
    </location>
</feature>
<dbReference type="Pfam" id="PF13086">
    <property type="entry name" value="AAA_11"/>
    <property type="match status" value="1"/>
</dbReference>
<dbReference type="GO" id="GO:0005737">
    <property type="term" value="C:cytoplasm"/>
    <property type="evidence" value="ECO:0007669"/>
    <property type="project" value="TreeGrafter"/>
</dbReference>
<feature type="domain" description="DNA replication factor Dna2 N-terminal" evidence="24">
    <location>
        <begin position="634"/>
        <end position="848"/>
    </location>
</feature>
<feature type="compositionally biased region" description="Basic and acidic residues" evidence="23">
    <location>
        <begin position="74"/>
        <end position="87"/>
    </location>
</feature>
<keyword evidence="20" id="KW-0539">Nucleus</keyword>
<dbReference type="InterPro" id="IPR027417">
    <property type="entry name" value="P-loop_NTPase"/>
</dbReference>
<evidence type="ECO:0000256" key="4">
    <source>
        <dbReference type="ARBA" id="ARBA00012551"/>
    </source>
</evidence>
<dbReference type="CDD" id="cd18808">
    <property type="entry name" value="SF1_C_Upf1"/>
    <property type="match status" value="1"/>
</dbReference>
<dbReference type="InterPro" id="IPR045055">
    <property type="entry name" value="DNA2/NAM7-like"/>
</dbReference>
<dbReference type="EMBL" id="JAUJLE010000490">
    <property type="protein sequence ID" value="KAK0954818.1"/>
    <property type="molecule type" value="Genomic_DNA"/>
</dbReference>
<dbReference type="InterPro" id="IPR041679">
    <property type="entry name" value="DNA2/NAM7-like_C"/>
</dbReference>
<evidence type="ECO:0000313" key="28">
    <source>
        <dbReference type="Proteomes" id="UP001175353"/>
    </source>
</evidence>
<keyword evidence="14" id="KW-0347">Helicase</keyword>
<dbReference type="GO" id="GO:0005634">
    <property type="term" value="C:nucleus"/>
    <property type="evidence" value="ECO:0007669"/>
    <property type="project" value="UniProtKB-SubCell"/>
</dbReference>
<feature type="compositionally biased region" description="Low complexity" evidence="23">
    <location>
        <begin position="338"/>
        <end position="357"/>
    </location>
</feature>
<dbReference type="InterPro" id="IPR047187">
    <property type="entry name" value="SF1_C_Upf1"/>
</dbReference>
<comment type="similarity">
    <text evidence="3">Belongs to the DNA2/NAM7 helicase family.</text>
</comment>
<comment type="subcellular location">
    <subcellularLocation>
        <location evidence="2">Nucleus</location>
    </subcellularLocation>
</comment>
<comment type="catalytic activity">
    <reaction evidence="22">
        <text>ATP + H2O = ADP + phosphate + H(+)</text>
        <dbReference type="Rhea" id="RHEA:13065"/>
        <dbReference type="ChEBI" id="CHEBI:15377"/>
        <dbReference type="ChEBI" id="CHEBI:15378"/>
        <dbReference type="ChEBI" id="CHEBI:30616"/>
        <dbReference type="ChEBI" id="CHEBI:43474"/>
        <dbReference type="ChEBI" id="CHEBI:456216"/>
        <dbReference type="EC" id="3.6.4.12"/>
    </reaction>
</comment>
<keyword evidence="28" id="KW-1185">Reference proteome</keyword>
<dbReference type="Gene3D" id="3.40.50.300">
    <property type="entry name" value="P-loop containing nucleotide triphosphate hydrolases"/>
    <property type="match status" value="2"/>
</dbReference>
<evidence type="ECO:0000259" key="26">
    <source>
        <dbReference type="Pfam" id="PF13087"/>
    </source>
</evidence>
<dbReference type="Proteomes" id="UP001175353">
    <property type="component" value="Unassembled WGS sequence"/>
</dbReference>
<keyword evidence="9" id="KW-0479">Metal-binding</keyword>
<evidence type="ECO:0000256" key="6">
    <source>
        <dbReference type="ARBA" id="ARBA00022485"/>
    </source>
</evidence>
<evidence type="ECO:0000256" key="1">
    <source>
        <dbReference type="ARBA" id="ARBA00001966"/>
    </source>
</evidence>
<dbReference type="CDD" id="cd22318">
    <property type="entry name" value="DNA2_N-like"/>
    <property type="match status" value="1"/>
</dbReference>
<evidence type="ECO:0000256" key="7">
    <source>
        <dbReference type="ARBA" id="ARBA00022705"/>
    </source>
</evidence>
<evidence type="ECO:0000256" key="23">
    <source>
        <dbReference type="SAM" id="MobiDB-lite"/>
    </source>
</evidence>
<keyword evidence="21" id="KW-0511">Multifunctional enzyme</keyword>
<evidence type="ECO:0000256" key="10">
    <source>
        <dbReference type="ARBA" id="ARBA00022741"/>
    </source>
</evidence>
<comment type="caution">
    <text evidence="27">The sequence shown here is derived from an EMBL/GenBank/DDBJ whole genome shotgun (WGS) entry which is preliminary data.</text>
</comment>
<dbReference type="InterPro" id="IPR014808">
    <property type="entry name" value="DNA_replication_fac_Dna2_N"/>
</dbReference>
<keyword evidence="18" id="KW-0238">DNA-binding</keyword>
<dbReference type="InterPro" id="IPR011604">
    <property type="entry name" value="PDDEXK-like_dom_sf"/>
</dbReference>
<dbReference type="Pfam" id="PF13087">
    <property type="entry name" value="AAA_12"/>
    <property type="match status" value="1"/>
</dbReference>
<comment type="cofactor">
    <cofactor evidence="1">
        <name>[4Fe-4S] cluster</name>
        <dbReference type="ChEBI" id="CHEBI:49883"/>
    </cofactor>
</comment>
<dbReference type="InterPro" id="IPR041677">
    <property type="entry name" value="DNA2/NAM7_AAA_11"/>
</dbReference>
<feature type="compositionally biased region" description="Polar residues" evidence="23">
    <location>
        <begin position="92"/>
        <end position="116"/>
    </location>
</feature>
<feature type="compositionally biased region" description="Polar residues" evidence="23">
    <location>
        <begin position="439"/>
        <end position="453"/>
    </location>
</feature>
<feature type="region of interest" description="Disordered" evidence="23">
    <location>
        <begin position="1687"/>
        <end position="1757"/>
    </location>
</feature>
<feature type="region of interest" description="Disordered" evidence="23">
    <location>
        <begin position="662"/>
        <end position="684"/>
    </location>
</feature>
<organism evidence="27 28">
    <name type="scientific">Friedmanniomyces endolithicus</name>
    <dbReference type="NCBI Taxonomy" id="329885"/>
    <lineage>
        <taxon>Eukaryota</taxon>
        <taxon>Fungi</taxon>
        <taxon>Dikarya</taxon>
        <taxon>Ascomycota</taxon>
        <taxon>Pezizomycotina</taxon>
        <taxon>Dothideomycetes</taxon>
        <taxon>Dothideomycetidae</taxon>
        <taxon>Mycosphaerellales</taxon>
        <taxon>Teratosphaeriaceae</taxon>
        <taxon>Friedmanniomyces</taxon>
    </lineage>
</organism>
<evidence type="ECO:0000256" key="5">
    <source>
        <dbReference type="ARBA" id="ARBA00021516"/>
    </source>
</evidence>
<keyword evidence="8" id="KW-0540">Nuclease</keyword>
<evidence type="ECO:0000256" key="11">
    <source>
        <dbReference type="ARBA" id="ARBA00022759"/>
    </source>
</evidence>
<feature type="domain" description="DNA2/NAM7 helicase helicase" evidence="25">
    <location>
        <begin position="1360"/>
        <end position="1426"/>
    </location>
</feature>
<feature type="compositionally biased region" description="Polar residues" evidence="23">
    <location>
        <begin position="671"/>
        <end position="684"/>
    </location>
</feature>
<feature type="region of interest" description="Disordered" evidence="23">
    <location>
        <begin position="330"/>
        <end position="364"/>
    </location>
</feature>
<evidence type="ECO:0000256" key="8">
    <source>
        <dbReference type="ARBA" id="ARBA00022722"/>
    </source>
</evidence>
<keyword evidence="6" id="KW-0004">4Fe-4S</keyword>
<feature type="compositionally biased region" description="Basic and acidic residues" evidence="23">
    <location>
        <begin position="153"/>
        <end position="167"/>
    </location>
</feature>
<keyword evidence="16" id="KW-0408">Iron</keyword>
<dbReference type="GO" id="GO:0005524">
    <property type="term" value="F:ATP binding"/>
    <property type="evidence" value="ECO:0007669"/>
    <property type="project" value="UniProtKB-KW"/>
</dbReference>
<feature type="region of interest" description="Disordered" evidence="23">
    <location>
        <begin position="1"/>
        <end position="116"/>
    </location>
</feature>
<evidence type="ECO:0000256" key="20">
    <source>
        <dbReference type="ARBA" id="ARBA00023242"/>
    </source>
</evidence>
<dbReference type="GO" id="GO:0003678">
    <property type="term" value="F:DNA helicase activity"/>
    <property type="evidence" value="ECO:0007669"/>
    <property type="project" value="UniProtKB-EC"/>
</dbReference>
<dbReference type="EC" id="3.6.4.12" evidence="4"/>
<evidence type="ECO:0000256" key="17">
    <source>
        <dbReference type="ARBA" id="ARBA00023014"/>
    </source>
</evidence>
<feature type="region of interest" description="Disordered" evidence="23">
    <location>
        <begin position="435"/>
        <end position="458"/>
    </location>
</feature>
<evidence type="ECO:0000313" key="27">
    <source>
        <dbReference type="EMBL" id="KAK0954818.1"/>
    </source>
</evidence>
<evidence type="ECO:0000256" key="22">
    <source>
        <dbReference type="ARBA" id="ARBA00047995"/>
    </source>
</evidence>
<dbReference type="GO" id="GO:0046872">
    <property type="term" value="F:metal ion binding"/>
    <property type="evidence" value="ECO:0007669"/>
    <property type="project" value="UniProtKB-KW"/>
</dbReference>
<keyword evidence="17" id="KW-0411">Iron-sulfur</keyword>
<dbReference type="FunFam" id="3.40.50.300:FF:000789">
    <property type="entry name" value="DNA replication ATP-dependent helicase/nuclease DNA2"/>
    <property type="match status" value="1"/>
</dbReference>
<evidence type="ECO:0000259" key="25">
    <source>
        <dbReference type="Pfam" id="PF13086"/>
    </source>
</evidence>
<feature type="region of interest" description="Disordered" evidence="23">
    <location>
        <begin position="553"/>
        <end position="598"/>
    </location>
</feature>
<keyword evidence="11 27" id="KW-0255">Endonuclease</keyword>
<name>A0AAN6H525_9PEZI</name>
<evidence type="ECO:0000256" key="14">
    <source>
        <dbReference type="ARBA" id="ARBA00022806"/>
    </source>
</evidence>
<dbReference type="GO" id="GO:0071932">
    <property type="term" value="P:replication fork reversal"/>
    <property type="evidence" value="ECO:0007669"/>
    <property type="project" value="TreeGrafter"/>
</dbReference>
<sequence length="1804" mass="197523">MASRTKGFFEEGHNVKPRPGQWHRGHSNKQPLNERDPNAALAKPAIPATSQSKTKLKAFQFTPNRTEQSDDEPREQARASEEQERSEAPVGGSTSNIQGNSSSAPEKSAGMATSPQAAAGMATLLPQLPHANTFPCTPGARLALEDLIGNFDENVRKKQPQPEHSPEEQLGWIPNSSNTLLTPHRKRKRAKSSSPSCSATSSQRQEASVFFAANGTQGERRTPDPDPTKVLWQTYGAGDDSEGTFKLPQFSHIAAQASPRPNETPIKSAGFRRWASTGNDWPTSKNKRRRMDSRTSVSLWRDEQQVGVNNKSRVAEMIEKIQETLATEKLAQSAAKQPAEAEAPTSSSPVPEPAEASHAVDVSPLQVKWQPPVWPKPPGTARMPQAVEHLSTTCNLPSGDSMLERNAAPILEILSDVVKPTSLHLQSKAPLPAFKRPSITRTTSTSGRQYPTKQPSPPLPIAPAPLLNDMDEFGDDFDLTAEDLDELVSQVPLDQRPLHAIPPHPDLPVPQAMFLSQPPQAPREAIPLENDSDDEFGGDDLDADVLAQAEISATQAYRASQPPNVTTPSPRKRSPRKPRSPQKWSSPARPSQSLEGGDTINNLYRFKVKRILDGVYTNAKDRRCPEKLLMAENERTRKTVAITLRDSWITTAVSTGDVAHISELPHHKAGPTSSRDPPGQHTISDDNASALLIVHPDHILSATTVADSFDCIRKAVLQDRIKATGETSKPMVYGKILHEVFQQALSANQWDTAFLADVVTRTIQTHVEGLWELGMRDTVLATEEVTAKMGELAAWARIFVAKQPSEVSIVDDKQGEKVWMSVSKLIAVEEHVWSPRYGLKGNIDATVQSTVIDNPDEPAKKVVAPFEVKTGRTTQSPSHRAQTALYTLLLSDRYDVAVKAGILYYLESSTMSRIAPSALEIRQMVQQRNRLAAFIHRAKHPRPVENQIEVPVVRSAEIEDSGLPAMLKDPFKCGRCYAQQSCFTYHAMAENGTSDSAGMVDDGKKNHSLVWSEAVGHLALSAKDRTEANALKTWFAKWDKLLTFEESEMSRYRKELWTMTSSEREAIGRCFGGLVLSQDLSSTASAVTQIVVDGIEGGGGRINRYAYVLKRAVPTPATSFAEGTQLTVGEPVVVSLERGQWALANGYVIAATKSDITVAVDRRLGNARQRLGGFDETSNHAFQGIMTVGEESSGTFTSTTASEVLYRLDKDEFSNGLALVRNNLVTLMSSHPIHTKATHLYNAITAPNTACLATRQHERGPTRSCSQSPQRARLRSYPRHARHRQDNNHSPHHPRSPRRQKTILLTSFTHTAVDNILLKLRDIAPPNTILRLGVPAKINPEVQNFCLLAATPRKSIDEIEQAYMGCRIVAKTCMGTNHALFHRRAFDVCIVDEASQITLPTALGPLLLARKFVLVGDHYQLPPLVQNRAALEGGLDVSLFRQLSEEHPEAVATLAKQYRMCEEIMSLSNTLIYDGQLQCGNDEVARRTLAIGDMAGLQDFRSDASTVCGSYCWLADVLAPSRKVVYANTDPIGAPAFESLTSGKNITNAVEATLSAHMVLRLLRLGVPGRNIGVITLYRSQLALIRHVFKTAGIGAEVEIDSADRFQGRDKECIILSMVRSNEQGVVGELLRDWRRVNVAFTRAKSKLVVLGSRRTLVNNELLARFLGLVDERGWVVDLPRTAGEGHGFGCGSQSTSLPESTPSPTKRSGVMRLVNSSPRKIVPGGTPTRILQPSASAGNRSPAKGGDTTRRGLKAPGKIIKGQSTTMRKGMVGALKEQLAMEIFEDLTADDFSPTVKMGNISG</sequence>
<dbReference type="PANTHER" id="PTHR10887">
    <property type="entry name" value="DNA2/NAM7 HELICASE FAMILY"/>
    <property type="match status" value="1"/>
</dbReference>
<dbReference type="GO" id="GO:0000014">
    <property type="term" value="F:single-stranded DNA endodeoxyribonuclease activity"/>
    <property type="evidence" value="ECO:0007669"/>
    <property type="project" value="UniProtKB-ARBA"/>
</dbReference>
<feature type="region of interest" description="Disordered" evidence="23">
    <location>
        <begin position="1255"/>
        <end position="1299"/>
    </location>
</feature>
<evidence type="ECO:0000256" key="9">
    <source>
        <dbReference type="ARBA" id="ARBA00022723"/>
    </source>
</evidence>
<feature type="compositionally biased region" description="Polar residues" evidence="23">
    <location>
        <begin position="553"/>
        <end position="567"/>
    </location>
</feature>
<evidence type="ECO:0000256" key="18">
    <source>
        <dbReference type="ARBA" id="ARBA00023125"/>
    </source>
</evidence>
<feature type="compositionally biased region" description="Basic residues" evidence="23">
    <location>
        <begin position="570"/>
        <end position="580"/>
    </location>
</feature>